<proteinExistence type="predicted"/>
<keyword evidence="2" id="KW-1003">Cell membrane</keyword>
<keyword evidence="8" id="KW-1185">Reference proteome</keyword>
<dbReference type="GO" id="GO:0005886">
    <property type="term" value="C:plasma membrane"/>
    <property type="evidence" value="ECO:0007669"/>
    <property type="project" value="UniProtKB-SubCell"/>
</dbReference>
<name>A0A1M4Z833_9CLOT</name>
<organism evidence="7 8">
    <name type="scientific">Lactonifactor longoviformis DSM 17459</name>
    <dbReference type="NCBI Taxonomy" id="1122155"/>
    <lineage>
        <taxon>Bacteria</taxon>
        <taxon>Bacillati</taxon>
        <taxon>Bacillota</taxon>
        <taxon>Clostridia</taxon>
        <taxon>Eubacteriales</taxon>
        <taxon>Clostridiaceae</taxon>
        <taxon>Lactonifactor</taxon>
    </lineage>
</organism>
<feature type="transmembrane region" description="Helical" evidence="6">
    <location>
        <begin position="219"/>
        <end position="245"/>
    </location>
</feature>
<evidence type="ECO:0000256" key="6">
    <source>
        <dbReference type="SAM" id="Phobius"/>
    </source>
</evidence>
<dbReference type="Proteomes" id="UP000184245">
    <property type="component" value="Unassembled WGS sequence"/>
</dbReference>
<feature type="transmembrane region" description="Helical" evidence="6">
    <location>
        <begin position="31"/>
        <end position="52"/>
    </location>
</feature>
<feature type="transmembrane region" description="Helical" evidence="6">
    <location>
        <begin position="89"/>
        <end position="122"/>
    </location>
</feature>
<dbReference type="PANTHER" id="PTHR32196">
    <property type="entry name" value="ABC TRANSPORTER PERMEASE PROTEIN YPHD-RELATED-RELATED"/>
    <property type="match status" value="1"/>
</dbReference>
<keyword evidence="3 6" id="KW-0812">Transmembrane</keyword>
<evidence type="ECO:0000313" key="8">
    <source>
        <dbReference type="Proteomes" id="UP000184245"/>
    </source>
</evidence>
<feature type="transmembrane region" description="Helical" evidence="6">
    <location>
        <begin position="304"/>
        <end position="327"/>
    </location>
</feature>
<sequence length="334" mass="34462">MNKTDKAQNQANAPSSTGGLAQTAKAYKLEIGMFLVLIILFIILHFATGTALTARNLKNVLQACAPLFIISLGQLLVVITGGIDLSVGSIFSFAGMVATLCMIKFGIAAGVIAGLGVGLLCGLFNGFFVAKVKMAPFIVTLAMQGAASSLTFIVAGGNSQTISNHTSFAAFDRGSFLFGLPNYITYMLIAVILLQFVLRKTMLGRWIYATGSNEEAARLVGIPVVAVKIICYSVCGILCGLAALLNASYLLTVECTAGTGMELNAIAATVIGGASLSGGLGSAFGVLIGALISTGINNGINLMGINTFWSGTVTGVVIIVAVLIGSITTRKTRK</sequence>
<evidence type="ECO:0000256" key="1">
    <source>
        <dbReference type="ARBA" id="ARBA00004651"/>
    </source>
</evidence>
<evidence type="ECO:0000256" key="3">
    <source>
        <dbReference type="ARBA" id="ARBA00022692"/>
    </source>
</evidence>
<dbReference type="EMBL" id="FQVI01000014">
    <property type="protein sequence ID" value="SHF14108.1"/>
    <property type="molecule type" value="Genomic_DNA"/>
</dbReference>
<feature type="transmembrane region" description="Helical" evidence="6">
    <location>
        <begin position="265"/>
        <end position="292"/>
    </location>
</feature>
<dbReference type="PANTHER" id="PTHR32196:SF72">
    <property type="entry name" value="RIBOSE IMPORT PERMEASE PROTEIN RBSC"/>
    <property type="match status" value="1"/>
</dbReference>
<keyword evidence="5 6" id="KW-0472">Membrane</keyword>
<protein>
    <submittedName>
        <fullName evidence="7">Monosaccharide ABC transporter membrane protein, CUT2 family</fullName>
    </submittedName>
</protein>
<gene>
    <name evidence="7" type="ORF">SAMN02745158_02650</name>
</gene>
<dbReference type="RefSeq" id="WP_072852523.1">
    <property type="nucleotide sequence ID" value="NZ_FQVI01000014.1"/>
</dbReference>
<dbReference type="AlphaFoldDB" id="A0A1M4Z833"/>
<feature type="transmembrane region" description="Helical" evidence="6">
    <location>
        <begin position="176"/>
        <end position="198"/>
    </location>
</feature>
<dbReference type="STRING" id="1122155.SAMN02745158_02650"/>
<dbReference type="Pfam" id="PF02653">
    <property type="entry name" value="BPD_transp_2"/>
    <property type="match status" value="1"/>
</dbReference>
<dbReference type="GO" id="GO:0022857">
    <property type="term" value="F:transmembrane transporter activity"/>
    <property type="evidence" value="ECO:0007669"/>
    <property type="project" value="InterPro"/>
</dbReference>
<accession>A0A1M4Z833</accession>
<evidence type="ECO:0000256" key="2">
    <source>
        <dbReference type="ARBA" id="ARBA00022475"/>
    </source>
</evidence>
<evidence type="ECO:0000256" key="4">
    <source>
        <dbReference type="ARBA" id="ARBA00022989"/>
    </source>
</evidence>
<evidence type="ECO:0000313" key="7">
    <source>
        <dbReference type="EMBL" id="SHF14108.1"/>
    </source>
</evidence>
<dbReference type="CDD" id="cd06579">
    <property type="entry name" value="TM_PBP1_transp_AraH_like"/>
    <property type="match status" value="1"/>
</dbReference>
<evidence type="ECO:0000256" key="5">
    <source>
        <dbReference type="ARBA" id="ARBA00023136"/>
    </source>
</evidence>
<dbReference type="InterPro" id="IPR001851">
    <property type="entry name" value="ABC_transp_permease"/>
</dbReference>
<feature type="transmembrane region" description="Helical" evidence="6">
    <location>
        <begin position="134"/>
        <end position="156"/>
    </location>
</feature>
<reference evidence="7 8" key="1">
    <citation type="submission" date="2016-11" db="EMBL/GenBank/DDBJ databases">
        <authorList>
            <person name="Jaros S."/>
            <person name="Januszkiewicz K."/>
            <person name="Wedrychowicz H."/>
        </authorList>
    </citation>
    <scope>NUCLEOTIDE SEQUENCE [LARGE SCALE GENOMIC DNA]</scope>
    <source>
        <strain evidence="7 8">DSM 17459</strain>
    </source>
</reference>
<dbReference type="OrthoDB" id="9815820at2"/>
<comment type="subcellular location">
    <subcellularLocation>
        <location evidence="1">Cell membrane</location>
        <topology evidence="1">Multi-pass membrane protein</topology>
    </subcellularLocation>
</comment>
<keyword evidence="4 6" id="KW-1133">Transmembrane helix</keyword>